<organism evidence="3 4">
    <name type="scientific">Buchnera aphidicola subsp. Melaphis rhois</name>
    <dbReference type="NCBI Taxonomy" id="118103"/>
    <lineage>
        <taxon>Bacteria</taxon>
        <taxon>Pseudomonadati</taxon>
        <taxon>Pseudomonadota</taxon>
        <taxon>Gammaproteobacteria</taxon>
        <taxon>Enterobacterales</taxon>
        <taxon>Erwiniaceae</taxon>
        <taxon>Buchnera</taxon>
    </lineage>
</organism>
<dbReference type="Gene3D" id="2.130.10.10">
    <property type="entry name" value="YVTN repeat-like/Quinoprotein amine dehydrogenase"/>
    <property type="match status" value="1"/>
</dbReference>
<accession>A0A4D6YB44</accession>
<dbReference type="GO" id="GO:0006006">
    <property type="term" value="P:glucose metabolic process"/>
    <property type="evidence" value="ECO:0007669"/>
    <property type="project" value="UniProtKB-KW"/>
</dbReference>
<dbReference type="InterPro" id="IPR011045">
    <property type="entry name" value="N2O_reductase_N"/>
</dbReference>
<dbReference type="RefSeq" id="WP_158336499.1">
    <property type="nucleotide sequence ID" value="NZ_CP033004.1"/>
</dbReference>
<evidence type="ECO:0000256" key="2">
    <source>
        <dbReference type="ARBA" id="ARBA00022526"/>
    </source>
</evidence>
<dbReference type="AlphaFoldDB" id="A0A4D6YB44"/>
<name>A0A4D6YB44_BUCMH</name>
<dbReference type="InterPro" id="IPR015943">
    <property type="entry name" value="WD40/YVTN_repeat-like_dom_sf"/>
</dbReference>
<dbReference type="InterPro" id="IPR050282">
    <property type="entry name" value="Cycloisomerase_2"/>
</dbReference>
<evidence type="ECO:0000313" key="3">
    <source>
        <dbReference type="EMBL" id="QCI23298.1"/>
    </source>
</evidence>
<evidence type="ECO:0000256" key="1">
    <source>
        <dbReference type="ARBA" id="ARBA00005564"/>
    </source>
</evidence>
<dbReference type="SUPFAM" id="SSF50974">
    <property type="entry name" value="Nitrous oxide reductase, N-terminal domain"/>
    <property type="match status" value="1"/>
</dbReference>
<dbReference type="OrthoDB" id="9790815at2"/>
<dbReference type="PANTHER" id="PTHR30344">
    <property type="entry name" value="6-PHOSPHOGLUCONOLACTONASE-RELATED"/>
    <property type="match status" value="1"/>
</dbReference>
<keyword evidence="2" id="KW-0313">Glucose metabolism</keyword>
<dbReference type="PANTHER" id="PTHR30344:SF1">
    <property type="entry name" value="6-PHOSPHOGLUCONOLACTONASE"/>
    <property type="match status" value="1"/>
</dbReference>
<comment type="similarity">
    <text evidence="1">Belongs to the cycloisomerase 2 family.</text>
</comment>
<evidence type="ECO:0000313" key="4">
    <source>
        <dbReference type="Proteomes" id="UP000298566"/>
    </source>
</evidence>
<dbReference type="EMBL" id="CP033004">
    <property type="protein sequence ID" value="QCI23298.1"/>
    <property type="molecule type" value="Genomic_DNA"/>
</dbReference>
<protein>
    <submittedName>
        <fullName evidence="3">6-phosphogluconolactonase</fullName>
    </submittedName>
</protein>
<dbReference type="InterPro" id="IPR019405">
    <property type="entry name" value="Lactonase_7-beta_prop"/>
</dbReference>
<sequence>MKQIVYVSSANSQQIEVWELNSDSSLNLIQVLKLNGEPQPIFIVKGKNCLYVGIRPKFCINSYQIEKSGTLIEMGFYNVPFSINHFEMDKTEKYLFSSSYHFNCINVTITNSLGIPQSSIQTIQGIKGCHASLMHYNNRNLFVSSLKTDRIYLYNFTPDGVLIENKNKFISLSNNSGPRHMIFQKNTNRLFNINELNGTISIWHVNKLCNSVIFLKNVDIVLNKLKSFAWSSDIHISPCKKYIYGSNRGNNTIAIVENNEHIKYIKVIGNIYTETQPRSFDIDQKGQHLIVVGERSNSMSVYSIDNITGLLKFKNRYPTGNRPVWISIHSIH</sequence>
<keyword evidence="2" id="KW-0119">Carbohydrate metabolism</keyword>
<dbReference type="GO" id="GO:0005829">
    <property type="term" value="C:cytosol"/>
    <property type="evidence" value="ECO:0007669"/>
    <property type="project" value="TreeGrafter"/>
</dbReference>
<dbReference type="GO" id="GO:0017057">
    <property type="term" value="F:6-phosphogluconolactonase activity"/>
    <property type="evidence" value="ECO:0007669"/>
    <property type="project" value="TreeGrafter"/>
</dbReference>
<proteinExistence type="inferred from homology"/>
<dbReference type="Pfam" id="PF10282">
    <property type="entry name" value="Lactonase"/>
    <property type="match status" value="1"/>
</dbReference>
<dbReference type="Proteomes" id="UP000298566">
    <property type="component" value="Chromosome"/>
</dbReference>
<gene>
    <name evidence="3" type="ORF">D9V73_01390</name>
</gene>
<reference evidence="3 4" key="1">
    <citation type="submission" date="2018-10" db="EMBL/GenBank/DDBJ databases">
        <title>Comparative functional genomics of the obligate endosymbiont Buchnera aphidicola.</title>
        <authorList>
            <person name="Chong R.A."/>
        </authorList>
    </citation>
    <scope>NUCLEOTIDE SEQUENCE [LARGE SCALE GENOMIC DNA]</scope>
    <source>
        <strain evidence="3 4">Mrh</strain>
    </source>
</reference>